<evidence type="ECO:0000313" key="4">
    <source>
        <dbReference type="Proteomes" id="UP000626109"/>
    </source>
</evidence>
<dbReference type="Proteomes" id="UP000626109">
    <property type="component" value="Unassembled WGS sequence"/>
</dbReference>
<feature type="non-terminal residue" evidence="3">
    <location>
        <position position="847"/>
    </location>
</feature>
<feature type="compositionally biased region" description="Basic residues" evidence="1">
    <location>
        <begin position="94"/>
        <end position="103"/>
    </location>
</feature>
<dbReference type="GO" id="GO:0032040">
    <property type="term" value="C:small-subunit processome"/>
    <property type="evidence" value="ECO:0007669"/>
    <property type="project" value="TreeGrafter"/>
</dbReference>
<reference evidence="3" key="1">
    <citation type="submission" date="2021-02" db="EMBL/GenBank/DDBJ databases">
        <authorList>
            <person name="Dougan E. K."/>
            <person name="Rhodes N."/>
            <person name="Thang M."/>
            <person name="Chan C."/>
        </authorList>
    </citation>
    <scope>NUCLEOTIDE SEQUENCE</scope>
</reference>
<feature type="compositionally biased region" description="Acidic residues" evidence="1">
    <location>
        <begin position="122"/>
        <end position="135"/>
    </location>
</feature>
<dbReference type="PANTHER" id="PTHR17695">
    <property type="entry name" value="SMALL SUBUNIT PROCESSOME COMPONENT 20 HOMOLOG"/>
    <property type="match status" value="1"/>
</dbReference>
<name>A0A813LRP2_POLGL</name>
<dbReference type="PANTHER" id="PTHR17695:SF11">
    <property type="entry name" value="SMALL SUBUNIT PROCESSOME COMPONENT 20 HOMOLOG"/>
    <property type="match status" value="1"/>
</dbReference>
<dbReference type="GO" id="GO:0030686">
    <property type="term" value="C:90S preribosome"/>
    <property type="evidence" value="ECO:0007669"/>
    <property type="project" value="TreeGrafter"/>
</dbReference>
<feature type="region of interest" description="Disordered" evidence="1">
    <location>
        <begin position="614"/>
        <end position="641"/>
    </location>
</feature>
<dbReference type="EMBL" id="CAJNNW010036843">
    <property type="protein sequence ID" value="CAE8737908.1"/>
    <property type="molecule type" value="Genomic_DNA"/>
</dbReference>
<feature type="domain" description="U3 small nucleolar RNA-associated protein 20 N-terminal" evidence="2">
    <location>
        <begin position="403"/>
        <end position="553"/>
    </location>
</feature>
<evidence type="ECO:0000313" key="3">
    <source>
        <dbReference type="EMBL" id="CAE8737908.1"/>
    </source>
</evidence>
<dbReference type="InterPro" id="IPR011430">
    <property type="entry name" value="UTP20_N"/>
</dbReference>
<feature type="region of interest" description="Disordered" evidence="1">
    <location>
        <begin position="82"/>
        <end position="180"/>
    </location>
</feature>
<sequence length="847" mass="91957">MRRLLELCAQLEDTPADFEHERQKCDLIRRIGRSVRKLPSGSWAAVLAVQVLVSQLSVRLSTVWTPTEEALLYVSSELTPAEEAPAGSLATAGGRKKKRRKKAAAAAGDEPNVAAAAAVGCDESEAEAEDNEDAPLDGAGKKRPRAQAKVAEPPEAKAPARKRRKPTGVALAEEDDGALGLHDDIDELDLEPWLKPGVSQHSEPSDWEEVPAGWWWGEAIWFAAVRIIEAHEAAPGADAGDDDDEQKQRPVMAQRLKRRDGFQLNTEGLQEGGQSALWKGGAQCWRAALEEVWRDLDNFQPWCVAGVTMHDLAWRLVTKLLGQNVWRARSGGLSSWQVSLGRQHNEWLLAKLLQHMRGRYGEGFGGSSNRVAGQRVAMVHALQCVAAMPTIEVCDKSLVKLCVHGCLHWLLQETDMKIQHLALAIMARCRRSFPFMAACEASLKRLCDDTTFNRELLSLSVTQAGEETPSEGKEAADGNGGGGNVLYDHREALMPVVLRILFSKATKKGRQLDKRTTQTSRRGSVFSYLSALTEEAGMPELLLVLLESMMLVLAPAPDPETEASATKFVAVSSSIRRAAILRRVFAQRAEGLSGAASAEWWGKSGGELLSEKGKLSGKWGRGEQPQQAEEPLGWSWPVGPSSSSSSSASGACAVVLSPLVSPQRLLGFLQSLADVIPQMASKLQSHAVFLMEIIATLIERVGVATRSLQRHEQAQVTRQILRAALLRARDLMDRFLELVPELMAALRPAAGTLEFLFARLAKTSGAVQTSAIALLAQSWAKEPALFCCFQELCPGALPSLFRVPAAPAVRALIAGGERRVGDVVPVVAEIALRLCRGGLVDVKADKK</sequence>
<gene>
    <name evidence="3" type="ORF">PGLA2088_LOCUS48965</name>
</gene>
<organism evidence="3 4">
    <name type="scientific">Polarella glacialis</name>
    <name type="common">Dinoflagellate</name>
    <dbReference type="NCBI Taxonomy" id="89957"/>
    <lineage>
        <taxon>Eukaryota</taxon>
        <taxon>Sar</taxon>
        <taxon>Alveolata</taxon>
        <taxon>Dinophyceae</taxon>
        <taxon>Suessiales</taxon>
        <taxon>Suessiaceae</taxon>
        <taxon>Polarella</taxon>
    </lineage>
</organism>
<comment type="caution">
    <text evidence="3">The sequence shown here is derived from an EMBL/GenBank/DDBJ whole genome shotgun (WGS) entry which is preliminary data.</text>
</comment>
<evidence type="ECO:0000256" key="1">
    <source>
        <dbReference type="SAM" id="MobiDB-lite"/>
    </source>
</evidence>
<feature type="compositionally biased region" description="Low complexity" evidence="1">
    <location>
        <begin position="631"/>
        <end position="641"/>
    </location>
</feature>
<evidence type="ECO:0000259" key="2">
    <source>
        <dbReference type="Pfam" id="PF07539"/>
    </source>
</evidence>
<proteinExistence type="predicted"/>
<dbReference type="Pfam" id="PF07539">
    <property type="entry name" value="UTP20_N"/>
    <property type="match status" value="1"/>
</dbReference>
<accession>A0A813LRP2</accession>
<dbReference type="AlphaFoldDB" id="A0A813LRP2"/>
<protein>
    <recommendedName>
        <fullName evidence="2">U3 small nucleolar RNA-associated protein 20 N-terminal domain-containing protein</fullName>
    </recommendedName>
</protein>
<dbReference type="InterPro" id="IPR052575">
    <property type="entry name" value="SSU_processome_comp_20"/>
</dbReference>